<accession>A0A5C3KSB5</accession>
<reference evidence="2 3" key="1">
    <citation type="journal article" date="2019" name="Nat. Ecol. Evol.">
        <title>Megaphylogeny resolves global patterns of mushroom evolution.</title>
        <authorList>
            <person name="Varga T."/>
            <person name="Krizsan K."/>
            <person name="Foldi C."/>
            <person name="Dima B."/>
            <person name="Sanchez-Garcia M."/>
            <person name="Sanchez-Ramirez S."/>
            <person name="Szollosi G.J."/>
            <person name="Szarkandi J.G."/>
            <person name="Papp V."/>
            <person name="Albert L."/>
            <person name="Andreopoulos W."/>
            <person name="Angelini C."/>
            <person name="Antonin V."/>
            <person name="Barry K.W."/>
            <person name="Bougher N.L."/>
            <person name="Buchanan P."/>
            <person name="Buyck B."/>
            <person name="Bense V."/>
            <person name="Catcheside P."/>
            <person name="Chovatia M."/>
            <person name="Cooper J."/>
            <person name="Damon W."/>
            <person name="Desjardin D."/>
            <person name="Finy P."/>
            <person name="Geml J."/>
            <person name="Haridas S."/>
            <person name="Hughes K."/>
            <person name="Justo A."/>
            <person name="Karasinski D."/>
            <person name="Kautmanova I."/>
            <person name="Kiss B."/>
            <person name="Kocsube S."/>
            <person name="Kotiranta H."/>
            <person name="LaButti K.M."/>
            <person name="Lechner B.E."/>
            <person name="Liimatainen K."/>
            <person name="Lipzen A."/>
            <person name="Lukacs Z."/>
            <person name="Mihaltcheva S."/>
            <person name="Morgado L.N."/>
            <person name="Niskanen T."/>
            <person name="Noordeloos M.E."/>
            <person name="Ohm R.A."/>
            <person name="Ortiz-Santana B."/>
            <person name="Ovrebo C."/>
            <person name="Racz N."/>
            <person name="Riley R."/>
            <person name="Savchenko A."/>
            <person name="Shiryaev A."/>
            <person name="Soop K."/>
            <person name="Spirin V."/>
            <person name="Szebenyi C."/>
            <person name="Tomsovsky M."/>
            <person name="Tulloss R.E."/>
            <person name="Uehling J."/>
            <person name="Grigoriev I.V."/>
            <person name="Vagvolgyi C."/>
            <person name="Papp T."/>
            <person name="Martin F.M."/>
            <person name="Miettinen O."/>
            <person name="Hibbett D.S."/>
            <person name="Nagy L.G."/>
        </authorList>
    </citation>
    <scope>NUCLEOTIDE SEQUENCE [LARGE SCALE GENOMIC DNA]</scope>
    <source>
        <strain evidence="2 3">CBS 121175</strain>
    </source>
</reference>
<evidence type="ECO:0000256" key="1">
    <source>
        <dbReference type="SAM" id="MobiDB-lite"/>
    </source>
</evidence>
<keyword evidence="3" id="KW-1185">Reference proteome</keyword>
<sequence length="333" mass="35606">LIAMAAVTASPAHHYIRTIHTSFTAAHSNPWARTTAHASPLLTSNHANMPLYTSQPHAAAGQHVHSNPNAPLKPLPTNVGGGGRRRAYAFRAPAVAAPVPRSKSAYKFDPFADEPTTPVPTLSTLASLSVPPAPRLSHASLPAPRRAHSPSGLYNHQLHQQQQVQHRRNMGYQGRRHPGSFDMTGSTEIWRGFSSPITKTRNLAYEIEEYDDSPSFSGGLLNTPLSKSGPPAAAAPVARRSSSPSTLNPASPVFTPSRPLARTPSPPTPAPAPTFAATRSSMLNDKNAKARLVAGILLNRVHLSKPNRRRPVVGDAKRPYVPSGLRSVVTCEA</sequence>
<dbReference type="OrthoDB" id="2668396at2759"/>
<dbReference type="EMBL" id="ML210385">
    <property type="protein sequence ID" value="TFK18668.1"/>
    <property type="molecule type" value="Genomic_DNA"/>
</dbReference>
<feature type="region of interest" description="Disordered" evidence="1">
    <location>
        <begin position="218"/>
        <end position="276"/>
    </location>
</feature>
<organism evidence="2 3">
    <name type="scientific">Coprinopsis marcescibilis</name>
    <name type="common">Agaric fungus</name>
    <name type="synonym">Psathyrella marcescibilis</name>
    <dbReference type="NCBI Taxonomy" id="230819"/>
    <lineage>
        <taxon>Eukaryota</taxon>
        <taxon>Fungi</taxon>
        <taxon>Dikarya</taxon>
        <taxon>Basidiomycota</taxon>
        <taxon>Agaricomycotina</taxon>
        <taxon>Agaricomycetes</taxon>
        <taxon>Agaricomycetidae</taxon>
        <taxon>Agaricales</taxon>
        <taxon>Agaricineae</taxon>
        <taxon>Psathyrellaceae</taxon>
        <taxon>Coprinopsis</taxon>
    </lineage>
</organism>
<feature type="region of interest" description="Disordered" evidence="1">
    <location>
        <begin position="130"/>
        <end position="152"/>
    </location>
</feature>
<evidence type="ECO:0000313" key="3">
    <source>
        <dbReference type="Proteomes" id="UP000307440"/>
    </source>
</evidence>
<evidence type="ECO:0000313" key="2">
    <source>
        <dbReference type="EMBL" id="TFK18668.1"/>
    </source>
</evidence>
<feature type="non-terminal residue" evidence="2">
    <location>
        <position position="1"/>
    </location>
</feature>
<protein>
    <submittedName>
        <fullName evidence="2">Uncharacterized protein</fullName>
    </submittedName>
</protein>
<dbReference type="AlphaFoldDB" id="A0A5C3KSB5"/>
<gene>
    <name evidence="2" type="ORF">FA15DRAFT_602882</name>
</gene>
<name>A0A5C3KSB5_COPMA</name>
<proteinExistence type="predicted"/>
<dbReference type="STRING" id="230819.A0A5C3KSB5"/>
<dbReference type="Proteomes" id="UP000307440">
    <property type="component" value="Unassembled WGS sequence"/>
</dbReference>
<feature type="compositionally biased region" description="Low complexity" evidence="1">
    <location>
        <begin position="224"/>
        <end position="245"/>
    </location>
</feature>